<evidence type="ECO:0000313" key="2">
    <source>
        <dbReference type="EMBL" id="MDK2126273.1"/>
    </source>
</evidence>
<accession>A0ABT7E1U1</accession>
<gene>
    <name evidence="2" type="ORF">PZA18_19700</name>
</gene>
<evidence type="ECO:0000256" key="1">
    <source>
        <dbReference type="SAM" id="MobiDB-lite"/>
    </source>
</evidence>
<name>A0ABT7E1U1_9NEIS</name>
<sequence>MSQSNVPVLMLASLLVAGCSSIELKQQVTQSSERVALDASQQRHVQQAMAQQQQAVVRKLDTAWLGNRAIKLSADQQLPPVFDQPHSLSLRYPTTLAGVADALTKVSGVMIRIQPDVYTATPATGSLPTAAGKSGNEAPFSGYLAADSLRGLLDKIAAQASISWEYRDGLVQFYRLQSRTFTLLLPPGEGDATVNVSKSATATSSGSGSGSNSGSASSSSDNKVSSTAKLQFWSNI</sequence>
<feature type="region of interest" description="Disordered" evidence="1">
    <location>
        <begin position="195"/>
        <end position="236"/>
    </location>
</feature>
<feature type="non-terminal residue" evidence="2">
    <location>
        <position position="236"/>
    </location>
</feature>
<organism evidence="2 3">
    <name type="scientific">Parachitinimonas caeni</name>
    <dbReference type="NCBI Taxonomy" id="3031301"/>
    <lineage>
        <taxon>Bacteria</taxon>
        <taxon>Pseudomonadati</taxon>
        <taxon>Pseudomonadota</taxon>
        <taxon>Betaproteobacteria</taxon>
        <taxon>Neisseriales</taxon>
        <taxon>Chitinibacteraceae</taxon>
        <taxon>Parachitinimonas</taxon>
    </lineage>
</organism>
<dbReference type="Proteomes" id="UP001172778">
    <property type="component" value="Unassembled WGS sequence"/>
</dbReference>
<dbReference type="RefSeq" id="WP_308447430.1">
    <property type="nucleotide sequence ID" value="NZ_JARRAF010000034.1"/>
</dbReference>
<reference evidence="2" key="1">
    <citation type="submission" date="2023-03" db="EMBL/GenBank/DDBJ databases">
        <title>Chitinimonas shenzhenensis gen. nov., sp. nov., a novel member of family Burkholderiaceae isolated from activated sludge collected in Shen Zhen, China.</title>
        <authorList>
            <person name="Wang X."/>
        </authorList>
    </citation>
    <scope>NUCLEOTIDE SEQUENCE</scope>
    <source>
        <strain evidence="2">DQS-5</strain>
    </source>
</reference>
<comment type="caution">
    <text evidence="2">The sequence shown here is derived from an EMBL/GenBank/DDBJ whole genome shotgun (WGS) entry which is preliminary data.</text>
</comment>
<feature type="compositionally biased region" description="Low complexity" evidence="1">
    <location>
        <begin position="196"/>
        <end position="229"/>
    </location>
</feature>
<proteinExistence type="predicted"/>
<keyword evidence="3" id="KW-1185">Reference proteome</keyword>
<evidence type="ECO:0000313" key="3">
    <source>
        <dbReference type="Proteomes" id="UP001172778"/>
    </source>
</evidence>
<protein>
    <submittedName>
        <fullName evidence="2">Uncharacterized protein</fullName>
    </submittedName>
</protein>
<dbReference type="EMBL" id="JARRAF010000034">
    <property type="protein sequence ID" value="MDK2126273.1"/>
    <property type="molecule type" value="Genomic_DNA"/>
</dbReference>